<dbReference type="AlphaFoldDB" id="A0A8T2IED2"/>
<accession>A0A8T2IED2</accession>
<dbReference type="EMBL" id="JAACNH010014815">
    <property type="protein sequence ID" value="KAG8429048.1"/>
    <property type="molecule type" value="Genomic_DNA"/>
</dbReference>
<sequence length="165" mass="18265">EFYQKVSTPLLKNIIVNYAPESVSDVTQNSFHNYFGGDEIVVAGKIKPDSVPVLQSVISATSANADLMFDTIAEAEELNELFESKHAFPDFAKQYWAQLTIDQLLAERNLAPTAAAKRNITQTILQMSIDHHFVTPFTSLLIESENGDERMLADSPKDPKGGCCQ</sequence>
<proteinExistence type="predicted"/>
<keyword evidence="2" id="KW-1185">Reference proteome</keyword>
<organism evidence="1 2">
    <name type="scientific">Hymenochirus boettgeri</name>
    <name type="common">Congo dwarf clawed frog</name>
    <dbReference type="NCBI Taxonomy" id="247094"/>
    <lineage>
        <taxon>Eukaryota</taxon>
        <taxon>Metazoa</taxon>
        <taxon>Chordata</taxon>
        <taxon>Craniata</taxon>
        <taxon>Vertebrata</taxon>
        <taxon>Euteleostomi</taxon>
        <taxon>Amphibia</taxon>
        <taxon>Batrachia</taxon>
        <taxon>Anura</taxon>
        <taxon>Pipoidea</taxon>
        <taxon>Pipidae</taxon>
        <taxon>Pipinae</taxon>
        <taxon>Hymenochirus</taxon>
    </lineage>
</organism>
<comment type="caution">
    <text evidence="1">The sequence shown here is derived from an EMBL/GenBank/DDBJ whole genome shotgun (WGS) entry which is preliminary data.</text>
</comment>
<dbReference type="InterPro" id="IPR050934">
    <property type="entry name" value="ITIH"/>
</dbReference>
<evidence type="ECO:0000313" key="2">
    <source>
        <dbReference type="Proteomes" id="UP000812440"/>
    </source>
</evidence>
<reference evidence="1" key="1">
    <citation type="thesis" date="2020" institute="ProQuest LLC" country="789 East Eisenhower Parkway, Ann Arbor, MI, USA">
        <title>Comparative Genomics and Chromosome Evolution.</title>
        <authorList>
            <person name="Mudd A.B."/>
        </authorList>
    </citation>
    <scope>NUCLEOTIDE SEQUENCE</scope>
    <source>
        <strain evidence="1">Female2</strain>
        <tissue evidence="1">Blood</tissue>
    </source>
</reference>
<evidence type="ECO:0000313" key="1">
    <source>
        <dbReference type="EMBL" id="KAG8429048.1"/>
    </source>
</evidence>
<name>A0A8T2IED2_9PIPI</name>
<feature type="non-terminal residue" evidence="1">
    <location>
        <position position="1"/>
    </location>
</feature>
<dbReference type="OrthoDB" id="299997at2759"/>
<gene>
    <name evidence="1" type="ORF">GDO86_018436</name>
</gene>
<dbReference type="PANTHER" id="PTHR10338">
    <property type="entry name" value="INTER-ALPHA-TRYPSIN INHIBITOR HEAVY CHAIN FAMILY MEMBER"/>
    <property type="match status" value="1"/>
</dbReference>
<dbReference type="Proteomes" id="UP000812440">
    <property type="component" value="Unassembled WGS sequence"/>
</dbReference>
<feature type="non-terminal residue" evidence="1">
    <location>
        <position position="165"/>
    </location>
</feature>
<dbReference type="PANTHER" id="PTHR10338:SF14">
    <property type="entry name" value="INTER-ALPHA-TRYPSIN INHIBITOR HEAVY CHAIN H2"/>
    <property type="match status" value="1"/>
</dbReference>
<protein>
    <submittedName>
        <fullName evidence="1">Uncharacterized protein</fullName>
    </submittedName>
</protein>